<dbReference type="InterPro" id="IPR001789">
    <property type="entry name" value="Sig_transdc_resp-reg_receiver"/>
</dbReference>
<name>A0A7V5U2J2_9BACT</name>
<dbReference type="PROSITE" id="PS50110">
    <property type="entry name" value="RESPONSE_REGULATORY"/>
    <property type="match status" value="1"/>
</dbReference>
<dbReference type="Gene3D" id="3.40.50.2300">
    <property type="match status" value="1"/>
</dbReference>
<accession>A0A7V5U2J2</accession>
<evidence type="ECO:0000259" key="4">
    <source>
        <dbReference type="PROSITE" id="PS50110"/>
    </source>
</evidence>
<evidence type="ECO:0000256" key="3">
    <source>
        <dbReference type="SAM" id="Coils"/>
    </source>
</evidence>
<reference evidence="5" key="1">
    <citation type="journal article" date="2020" name="mSystems">
        <title>Genome- and Community-Level Interaction Insights into Carbon Utilization and Element Cycling Functions of Hydrothermarchaeota in Hydrothermal Sediment.</title>
        <authorList>
            <person name="Zhou Z."/>
            <person name="Liu Y."/>
            <person name="Xu W."/>
            <person name="Pan J."/>
            <person name="Luo Z.H."/>
            <person name="Li M."/>
        </authorList>
    </citation>
    <scope>NUCLEOTIDE SEQUENCE [LARGE SCALE GENOMIC DNA]</scope>
    <source>
        <strain evidence="5">HyVt-533</strain>
    </source>
</reference>
<keyword evidence="3" id="KW-0175">Coiled coil</keyword>
<feature type="modified residue" description="4-aspartylphosphate" evidence="2">
    <location>
        <position position="58"/>
    </location>
</feature>
<dbReference type="InterPro" id="IPR011006">
    <property type="entry name" value="CheY-like_superfamily"/>
</dbReference>
<dbReference type="EMBL" id="DROK01000147">
    <property type="protein sequence ID" value="HHI97202.1"/>
    <property type="molecule type" value="Genomic_DNA"/>
</dbReference>
<evidence type="ECO:0000256" key="2">
    <source>
        <dbReference type="PROSITE-ProRule" id="PRU00169"/>
    </source>
</evidence>
<dbReference type="SMART" id="SM00448">
    <property type="entry name" value="REC"/>
    <property type="match status" value="1"/>
</dbReference>
<protein>
    <submittedName>
        <fullName evidence="5">Response regulator</fullName>
    </submittedName>
</protein>
<comment type="caution">
    <text evidence="5">The sequence shown here is derived from an EMBL/GenBank/DDBJ whole genome shotgun (WGS) entry which is preliminary data.</text>
</comment>
<keyword evidence="1 2" id="KW-0597">Phosphoprotein</keyword>
<dbReference type="PANTHER" id="PTHR44591">
    <property type="entry name" value="STRESS RESPONSE REGULATOR PROTEIN 1"/>
    <property type="match status" value="1"/>
</dbReference>
<feature type="domain" description="Response regulatory" evidence="4">
    <location>
        <begin position="9"/>
        <end position="123"/>
    </location>
</feature>
<organism evidence="5">
    <name type="scientific">Thermodesulfatator atlanticus</name>
    <dbReference type="NCBI Taxonomy" id="501497"/>
    <lineage>
        <taxon>Bacteria</taxon>
        <taxon>Pseudomonadati</taxon>
        <taxon>Thermodesulfobacteriota</taxon>
        <taxon>Thermodesulfobacteria</taxon>
        <taxon>Thermodesulfobacteriales</taxon>
        <taxon>Thermodesulfatatoraceae</taxon>
        <taxon>Thermodesulfatator</taxon>
    </lineage>
</organism>
<dbReference type="InterPro" id="IPR050595">
    <property type="entry name" value="Bact_response_regulator"/>
</dbReference>
<proteinExistence type="predicted"/>
<dbReference type="PANTHER" id="PTHR44591:SF3">
    <property type="entry name" value="RESPONSE REGULATORY DOMAIN-CONTAINING PROTEIN"/>
    <property type="match status" value="1"/>
</dbReference>
<feature type="coiled-coil region" evidence="3">
    <location>
        <begin position="125"/>
        <end position="156"/>
    </location>
</feature>
<dbReference type="Proteomes" id="UP000886101">
    <property type="component" value="Unassembled WGS sequence"/>
</dbReference>
<dbReference type="GO" id="GO:0000160">
    <property type="term" value="P:phosphorelay signal transduction system"/>
    <property type="evidence" value="ECO:0007669"/>
    <property type="project" value="InterPro"/>
</dbReference>
<dbReference type="Pfam" id="PF00072">
    <property type="entry name" value="Response_reg"/>
    <property type="match status" value="1"/>
</dbReference>
<sequence length="196" mass="22603">MSEEREQIRILIAEDERAFRILLSEELQDENREVKAVANGLEALDLLKKEEFDILITDLKMPEMGGIELLKEARKIRPDLLVIVITGYASLETAILALKEGAYDYIRKPFSLEELKVSVNNACTKIFLERENKRLLEDLKKAYERLKEVVASKEQTGPEDLLGALERLAQLRREGFLDEEEFEAVKQILIERAHYG</sequence>
<dbReference type="SUPFAM" id="SSF52172">
    <property type="entry name" value="CheY-like"/>
    <property type="match status" value="1"/>
</dbReference>
<gene>
    <name evidence="5" type="ORF">ENJ96_05055</name>
</gene>
<evidence type="ECO:0000256" key="1">
    <source>
        <dbReference type="ARBA" id="ARBA00022553"/>
    </source>
</evidence>
<dbReference type="AlphaFoldDB" id="A0A7V5U2J2"/>
<evidence type="ECO:0000313" key="5">
    <source>
        <dbReference type="EMBL" id="HHI97202.1"/>
    </source>
</evidence>